<keyword evidence="17" id="KW-0560">Oxidoreductase</keyword>
<keyword evidence="15" id="KW-0809">Transit peptide</keyword>
<evidence type="ECO:0000256" key="26">
    <source>
        <dbReference type="ARBA" id="ARBA00067295"/>
    </source>
</evidence>
<dbReference type="GO" id="GO:0033108">
    <property type="term" value="P:mitochondrial respiratory chain complex assembly"/>
    <property type="evidence" value="ECO:0007669"/>
    <property type="project" value="TreeGrafter"/>
</dbReference>
<sequence length="694" mass="74906">MLTCRSVWRKLTPLARASSTLCRQNVRRAGFNNGRSVRVQTAHMSTGPAGGGGRQTQIYVLLVGAAAVGGGIYAYQTVKGDQQRYEERMAQMLSRSQKAAEQETAVPTQSEPPDVPETEPEAAPSSEEPISLASDSEAAAPTEPTEPLSADEPVVEPTSEAAAAAAAAAEAPAAPLVEEAASESSPAELTDPSPAPVEESAVESTPASAKIPSHAPYLLIGGGTASFAAARSIRARDPNARVLIVTDEPDLPYMRPPLSKELWFSDDSSVTETLRFKQWNGKERSIFFQPPSFYIQPEELDSAENGGVAVLTGKKVTHMDVRGNKVKLDDGTEISYNKCLIATGGVPRNLQAIERADEEVIKRTTLFRKIDDFKSLDNVSRNAKSITIIGGGFMGSELACALGRRSTESGLEVVQMFPEKGNMGKVLPEYLSNWTTEKVKREGVKVIKEALVKSVTFKDDKLEIQLKDGRLVETDHIVAAVGLEPNVDLAKSAGLEVDSDFGGFRVNAELQARSNIWVAGDAACFYDIRLGRRRVEHHDHAVVSGRLAGENMTGANKPYWHQSMFWSDLGPDVGYEAIGIVDSSLPTVGVFAKATAKDTPKAATEKSGTGIRSESETEDTAVSPVASTTPAAAVEQQRDNYGKGVIFYLRDKVVVGIILWNVFNRMPIARKIIKDGEEHADLNEVAKLFNIHED</sequence>
<dbReference type="GO" id="GO:0071949">
    <property type="term" value="F:FAD binding"/>
    <property type="evidence" value="ECO:0007669"/>
    <property type="project" value="TreeGrafter"/>
</dbReference>
<evidence type="ECO:0000256" key="17">
    <source>
        <dbReference type="ARBA" id="ARBA00023002"/>
    </source>
</evidence>
<name>A0AAV6Q882_SOLSE</name>
<evidence type="ECO:0000256" key="2">
    <source>
        <dbReference type="ARBA" id="ARBA00004123"/>
    </source>
</evidence>
<dbReference type="GO" id="GO:0006915">
    <property type="term" value="P:apoptotic process"/>
    <property type="evidence" value="ECO:0007669"/>
    <property type="project" value="UniProtKB-KW"/>
</dbReference>
<comment type="subunit">
    <text evidence="25">Monomer (oxidized form). Homodimer (reduced form). Upon reduction with NADH, undergoes dimerization and forms tight, long-lived FADH2-NAD charge transfer complexes (CTC) resistant to oxidation. Also dimerizes with isoform 3 preventing its release from mitochondria. Interacts with XIAP/BIRC4. Interacts (via N-terminus) with EIF3G (via C-terminus). Interacts with PRELID1. Interacts with CHCHD4; the interaction increases in presence of NADH. Interacts with processed form of PARP1 (Poly [ADP-ribose] polymerase 1, processed C-terminus); interaction is mediated with poly-ADP-ribose chains attached to PARP1, promoting translocation into the nucleus.</text>
</comment>
<evidence type="ECO:0000256" key="1">
    <source>
        <dbReference type="ARBA" id="ARBA00001974"/>
    </source>
</evidence>
<dbReference type="Pfam" id="PF07992">
    <property type="entry name" value="Pyr_redox_2"/>
    <property type="match status" value="1"/>
</dbReference>
<evidence type="ECO:0000256" key="11">
    <source>
        <dbReference type="ARBA" id="ARBA00022703"/>
    </source>
</evidence>
<proteinExistence type="inferred from homology"/>
<evidence type="ECO:0000256" key="12">
    <source>
        <dbReference type="ARBA" id="ARBA00022792"/>
    </source>
</evidence>
<keyword evidence="14" id="KW-0832">Ubl conjugation</keyword>
<dbReference type="EMBL" id="JAGKHQ010000018">
    <property type="protein sequence ID" value="KAG7486044.1"/>
    <property type="molecule type" value="Genomic_DNA"/>
</dbReference>
<feature type="compositionally biased region" description="Low complexity" evidence="28">
    <location>
        <begin position="121"/>
        <end position="134"/>
    </location>
</feature>
<comment type="cofactor">
    <cofactor evidence="1">
        <name>FAD</name>
        <dbReference type="ChEBI" id="CHEBI:57692"/>
    </cofactor>
</comment>
<keyword evidence="8" id="KW-1017">Isopeptide bond</keyword>
<dbReference type="GO" id="GO:0048471">
    <property type="term" value="C:perinuclear region of cytoplasm"/>
    <property type="evidence" value="ECO:0007669"/>
    <property type="project" value="UniProtKB-SubCell"/>
</dbReference>
<evidence type="ECO:0000259" key="31">
    <source>
        <dbReference type="Pfam" id="PF14721"/>
    </source>
</evidence>
<dbReference type="PANTHER" id="PTHR43557">
    <property type="entry name" value="APOPTOSIS-INDUCING FACTOR 1"/>
    <property type="match status" value="1"/>
</dbReference>
<keyword evidence="11" id="KW-0053">Apoptosis</keyword>
<keyword evidence="10" id="KW-0285">Flavoprotein</keyword>
<reference evidence="32 33" key="1">
    <citation type="journal article" date="2021" name="Sci. Rep.">
        <title>Chromosome anchoring in Senegalese sole (Solea senegalensis) reveals sex-associated markers and genome rearrangements in flatfish.</title>
        <authorList>
            <person name="Guerrero-Cozar I."/>
            <person name="Gomez-Garrido J."/>
            <person name="Berbel C."/>
            <person name="Martinez-Blanch J.F."/>
            <person name="Alioto T."/>
            <person name="Claros M.G."/>
            <person name="Gagnaire P.A."/>
            <person name="Manchado M."/>
        </authorList>
    </citation>
    <scope>NUCLEOTIDE SEQUENCE [LARGE SCALE GENOMIC DNA]</scope>
    <source>
        <strain evidence="32">Sse05_10M</strain>
    </source>
</reference>
<evidence type="ECO:0000256" key="22">
    <source>
        <dbReference type="ARBA" id="ARBA00023242"/>
    </source>
</evidence>
<dbReference type="AlphaFoldDB" id="A0AAV6Q882"/>
<feature type="domain" description="FAD/NAD(P)-binding" evidence="30">
    <location>
        <begin position="218"/>
        <end position="544"/>
    </location>
</feature>
<feature type="transmembrane region" description="Helical" evidence="29">
    <location>
        <begin position="58"/>
        <end position="75"/>
    </location>
</feature>
<comment type="similarity">
    <text evidence="6">Belongs to the FAD-dependent oxidoreductase family.</text>
</comment>
<evidence type="ECO:0000256" key="20">
    <source>
        <dbReference type="ARBA" id="ARBA00023128"/>
    </source>
</evidence>
<keyword evidence="13" id="KW-0274">FAD</keyword>
<comment type="subcellular location">
    <subcellularLocation>
        <location evidence="4">Cytoplasm</location>
        <location evidence="4">Perinuclear region</location>
    </subcellularLocation>
    <subcellularLocation>
        <location evidence="3">Mitochondrion inner membrane</location>
    </subcellularLocation>
    <subcellularLocation>
        <location evidence="5">Mitochondrion intermembrane space</location>
    </subcellularLocation>
    <subcellularLocation>
        <location evidence="2">Nucleus</location>
    </subcellularLocation>
</comment>
<evidence type="ECO:0000256" key="29">
    <source>
        <dbReference type="SAM" id="Phobius"/>
    </source>
</evidence>
<dbReference type="Proteomes" id="UP000693946">
    <property type="component" value="Linkage Group LG6"/>
</dbReference>
<keyword evidence="7" id="KW-0963">Cytoplasm</keyword>
<dbReference type="FunFam" id="3.30.390.30:FF:000007">
    <property type="entry name" value="Putative apoptosis-inducing factor 1, mitochondrial"/>
    <property type="match status" value="1"/>
</dbReference>
<evidence type="ECO:0000256" key="25">
    <source>
        <dbReference type="ARBA" id="ARBA00062987"/>
    </source>
</evidence>
<feature type="region of interest" description="Disordered" evidence="28">
    <location>
        <begin position="599"/>
        <end position="628"/>
    </location>
</feature>
<keyword evidence="21 29" id="KW-0472">Membrane</keyword>
<evidence type="ECO:0000256" key="18">
    <source>
        <dbReference type="ARBA" id="ARBA00023027"/>
    </source>
</evidence>
<keyword evidence="33" id="KW-1185">Reference proteome</keyword>
<feature type="region of interest" description="Disordered" evidence="28">
    <location>
        <begin position="89"/>
        <end position="208"/>
    </location>
</feature>
<keyword evidence="20" id="KW-0496">Mitochondrion</keyword>
<keyword evidence="12" id="KW-0999">Mitochondrion inner membrane</keyword>
<dbReference type="GO" id="GO:0016174">
    <property type="term" value="F:NAD(P)H oxidase H2O2-forming activity"/>
    <property type="evidence" value="ECO:0007669"/>
    <property type="project" value="TreeGrafter"/>
</dbReference>
<keyword evidence="19" id="KW-0238">DNA-binding</keyword>
<feature type="compositionally biased region" description="Low complexity" evidence="28">
    <location>
        <begin position="155"/>
        <end position="190"/>
    </location>
</feature>
<evidence type="ECO:0000259" key="30">
    <source>
        <dbReference type="Pfam" id="PF07992"/>
    </source>
</evidence>
<evidence type="ECO:0000256" key="10">
    <source>
        <dbReference type="ARBA" id="ARBA00022630"/>
    </source>
</evidence>
<evidence type="ECO:0000256" key="13">
    <source>
        <dbReference type="ARBA" id="ARBA00022827"/>
    </source>
</evidence>
<comment type="function">
    <text evidence="24">Functions both as NADH oxidoreductase and as regulator of apoptosis. In response to apoptotic stimuli, it is released from the mitochondrion intermembrane space into the cytosol and to the nucleus, where it functions as a proapoptotic factor in a caspase-independent pathway. Release into the cytoplasm is mediated upon binding to poly-ADP-ribose chains. The soluble form (AIFsol) found in the nucleus induces 'parthanatos' i.e. caspase-independent fragmentation of chromosomal DNA. Binds to DNA in a sequence-independent manner. Interacts with EIF3G, and thereby inhibits the EIF3 machinery and protein synthesis, and activates caspase-7 to amplify apoptosis. Plays a critical role in caspase-independent, pyknotic cell death in hydrogen peroxide-exposed cells. In contrast, participates in normal mitochondrial metabolism. Plays an important role in the regulation of respiratory chain biogenesis by interacting with CHCHD4 and controlling CHCHD4 mitochondrial import.</text>
</comment>
<evidence type="ECO:0000256" key="4">
    <source>
        <dbReference type="ARBA" id="ARBA00004556"/>
    </source>
</evidence>
<accession>A0AAV6Q882</accession>
<dbReference type="GO" id="GO:0005758">
    <property type="term" value="C:mitochondrial intermembrane space"/>
    <property type="evidence" value="ECO:0007669"/>
    <property type="project" value="UniProtKB-SubCell"/>
</dbReference>
<dbReference type="GO" id="GO:0003677">
    <property type="term" value="F:DNA binding"/>
    <property type="evidence" value="ECO:0007669"/>
    <property type="project" value="UniProtKB-KW"/>
</dbReference>
<dbReference type="GO" id="GO:0046983">
    <property type="term" value="F:protein dimerization activity"/>
    <property type="evidence" value="ECO:0007669"/>
    <property type="project" value="InterPro"/>
</dbReference>
<dbReference type="InterPro" id="IPR050446">
    <property type="entry name" value="FAD-oxidoreductase/Apoptosis"/>
</dbReference>
<comment type="catalytic activity">
    <reaction evidence="23">
        <text>A + NADH + H(+) = AH2 + NAD(+)</text>
        <dbReference type="Rhea" id="RHEA:11356"/>
        <dbReference type="ChEBI" id="CHEBI:13193"/>
        <dbReference type="ChEBI" id="CHEBI:15378"/>
        <dbReference type="ChEBI" id="CHEBI:17499"/>
        <dbReference type="ChEBI" id="CHEBI:57540"/>
        <dbReference type="ChEBI" id="CHEBI:57945"/>
    </reaction>
</comment>
<evidence type="ECO:0000256" key="24">
    <source>
        <dbReference type="ARBA" id="ARBA00055744"/>
    </source>
</evidence>
<evidence type="ECO:0000256" key="3">
    <source>
        <dbReference type="ARBA" id="ARBA00004273"/>
    </source>
</evidence>
<evidence type="ECO:0000256" key="14">
    <source>
        <dbReference type="ARBA" id="ARBA00022843"/>
    </source>
</evidence>
<protein>
    <recommendedName>
        <fullName evidence="26">Apoptosis-inducing factor 1, mitochondrial</fullName>
    </recommendedName>
    <alternativeName>
        <fullName evidence="27">Programmed cell death protein 8</fullName>
    </alternativeName>
</protein>
<comment type="caution">
    <text evidence="32">The sequence shown here is derived from an EMBL/GenBank/DDBJ whole genome shotgun (WGS) entry which is preliminary data.</text>
</comment>
<keyword evidence="9" id="KW-0597">Phosphoprotein</keyword>
<dbReference type="Pfam" id="PF14721">
    <property type="entry name" value="AIF_C"/>
    <property type="match status" value="1"/>
</dbReference>
<feature type="domain" description="Mitochondrial apoptosis-inducing factor C-terminal" evidence="31">
    <location>
        <begin position="548"/>
        <end position="675"/>
    </location>
</feature>
<evidence type="ECO:0000256" key="27">
    <source>
        <dbReference type="ARBA" id="ARBA00078456"/>
    </source>
</evidence>
<organism evidence="32 33">
    <name type="scientific">Solea senegalensis</name>
    <name type="common">Senegalese sole</name>
    <dbReference type="NCBI Taxonomy" id="28829"/>
    <lineage>
        <taxon>Eukaryota</taxon>
        <taxon>Metazoa</taxon>
        <taxon>Chordata</taxon>
        <taxon>Craniata</taxon>
        <taxon>Vertebrata</taxon>
        <taxon>Euteleostomi</taxon>
        <taxon>Actinopterygii</taxon>
        <taxon>Neopterygii</taxon>
        <taxon>Teleostei</taxon>
        <taxon>Neoteleostei</taxon>
        <taxon>Acanthomorphata</taxon>
        <taxon>Carangaria</taxon>
        <taxon>Pleuronectiformes</taxon>
        <taxon>Pleuronectoidei</taxon>
        <taxon>Soleidae</taxon>
        <taxon>Solea</taxon>
    </lineage>
</organism>
<evidence type="ECO:0000256" key="21">
    <source>
        <dbReference type="ARBA" id="ARBA00023136"/>
    </source>
</evidence>
<dbReference type="InterPro" id="IPR029324">
    <property type="entry name" value="AIF_C"/>
</dbReference>
<evidence type="ECO:0000256" key="28">
    <source>
        <dbReference type="SAM" id="MobiDB-lite"/>
    </source>
</evidence>
<dbReference type="GO" id="GO:0043068">
    <property type="term" value="P:positive regulation of programmed cell death"/>
    <property type="evidence" value="ECO:0007669"/>
    <property type="project" value="UniProtKB-ARBA"/>
</dbReference>
<keyword evidence="29" id="KW-1133">Transmembrane helix</keyword>
<evidence type="ECO:0000256" key="9">
    <source>
        <dbReference type="ARBA" id="ARBA00022553"/>
    </source>
</evidence>
<dbReference type="GO" id="GO:0005634">
    <property type="term" value="C:nucleus"/>
    <property type="evidence" value="ECO:0007669"/>
    <property type="project" value="UniProtKB-SubCell"/>
</dbReference>
<evidence type="ECO:0000313" key="33">
    <source>
        <dbReference type="Proteomes" id="UP000693946"/>
    </source>
</evidence>
<dbReference type="GO" id="GO:0005743">
    <property type="term" value="C:mitochondrial inner membrane"/>
    <property type="evidence" value="ECO:0007669"/>
    <property type="project" value="UniProtKB-SubCell"/>
</dbReference>
<evidence type="ECO:0000256" key="23">
    <source>
        <dbReference type="ARBA" id="ARBA00047786"/>
    </source>
</evidence>
<evidence type="ECO:0000256" key="15">
    <source>
        <dbReference type="ARBA" id="ARBA00022946"/>
    </source>
</evidence>
<evidence type="ECO:0000256" key="7">
    <source>
        <dbReference type="ARBA" id="ARBA00022490"/>
    </source>
</evidence>
<evidence type="ECO:0000256" key="5">
    <source>
        <dbReference type="ARBA" id="ARBA00004569"/>
    </source>
</evidence>
<dbReference type="PANTHER" id="PTHR43557:SF4">
    <property type="entry name" value="APOPTOSIS-INDUCING FACTOR 1, MITOCHONDRIAL"/>
    <property type="match status" value="1"/>
</dbReference>
<gene>
    <name evidence="32" type="ORF">JOB18_023932</name>
</gene>
<evidence type="ECO:0000256" key="16">
    <source>
        <dbReference type="ARBA" id="ARBA00022990"/>
    </source>
</evidence>
<keyword evidence="16" id="KW-0007">Acetylation</keyword>
<evidence type="ECO:0000256" key="19">
    <source>
        <dbReference type="ARBA" id="ARBA00023125"/>
    </source>
</evidence>
<dbReference type="InterPro" id="IPR023753">
    <property type="entry name" value="FAD/NAD-binding_dom"/>
</dbReference>
<evidence type="ECO:0000256" key="8">
    <source>
        <dbReference type="ARBA" id="ARBA00022499"/>
    </source>
</evidence>
<feature type="compositionally biased region" description="Polar residues" evidence="28">
    <location>
        <begin position="93"/>
        <end position="111"/>
    </location>
</feature>
<dbReference type="SMART" id="SM01353">
    <property type="entry name" value="AIF_C"/>
    <property type="match status" value="1"/>
</dbReference>
<evidence type="ECO:0000256" key="6">
    <source>
        <dbReference type="ARBA" id="ARBA00006442"/>
    </source>
</evidence>
<evidence type="ECO:0000313" key="32">
    <source>
        <dbReference type="EMBL" id="KAG7486044.1"/>
    </source>
</evidence>
<keyword evidence="18" id="KW-0520">NAD</keyword>
<keyword evidence="29" id="KW-0812">Transmembrane</keyword>
<keyword evidence="22" id="KW-0539">Nucleus</keyword>